<dbReference type="EMBL" id="CP081495">
    <property type="protein sequence ID" value="UYW01675.1"/>
    <property type="molecule type" value="Genomic_DNA"/>
</dbReference>
<dbReference type="InterPro" id="IPR036249">
    <property type="entry name" value="Thioredoxin-like_sf"/>
</dbReference>
<keyword evidence="2" id="KW-1185">Reference proteome</keyword>
<reference evidence="1" key="1">
    <citation type="submission" date="2021-08" db="EMBL/GenBank/DDBJ databases">
        <title>Flavobacterium sp. strain CC-SYL302.</title>
        <authorList>
            <person name="Lin S.-Y."/>
            <person name="Lee T.-H."/>
            <person name="Young C.-C."/>
        </authorList>
    </citation>
    <scope>NUCLEOTIDE SEQUENCE</scope>
    <source>
        <strain evidence="1">CC-SYL302</strain>
    </source>
</reference>
<evidence type="ECO:0000313" key="1">
    <source>
        <dbReference type="EMBL" id="UYW01675.1"/>
    </source>
</evidence>
<dbReference type="Proteomes" id="UP001163328">
    <property type="component" value="Chromosome"/>
</dbReference>
<evidence type="ECO:0000313" key="2">
    <source>
        <dbReference type="Proteomes" id="UP001163328"/>
    </source>
</evidence>
<sequence>MQQEKPCEKVVFFCDGKKCCRYNDEAKNTLSDLISDCGLAEVVVLKKMKCQGICKKAPVFYLPNNDTYKKEVSSKKAKKIFEKYIAPEKRNSVE</sequence>
<accession>A0ABY6M2M1</accession>
<protein>
    <submittedName>
        <fullName evidence="1">(2Fe-2S) ferredoxin domain-containing protein</fullName>
    </submittedName>
</protein>
<dbReference type="CDD" id="cd02980">
    <property type="entry name" value="TRX_Fd_family"/>
    <property type="match status" value="1"/>
</dbReference>
<gene>
    <name evidence="1" type="ORF">K5I29_01745</name>
</gene>
<dbReference type="RefSeq" id="WP_264434147.1">
    <property type="nucleotide sequence ID" value="NZ_CP081495.1"/>
</dbReference>
<organism evidence="1 2">
    <name type="scientific">Flavobacterium agricola</name>
    <dbReference type="NCBI Taxonomy" id="2870839"/>
    <lineage>
        <taxon>Bacteria</taxon>
        <taxon>Pseudomonadati</taxon>
        <taxon>Bacteroidota</taxon>
        <taxon>Flavobacteriia</taxon>
        <taxon>Flavobacteriales</taxon>
        <taxon>Flavobacteriaceae</taxon>
        <taxon>Flavobacterium</taxon>
    </lineage>
</organism>
<name>A0ABY6M2M1_9FLAO</name>
<dbReference type="Gene3D" id="3.40.30.10">
    <property type="entry name" value="Glutaredoxin"/>
    <property type="match status" value="1"/>
</dbReference>
<proteinExistence type="predicted"/>
<dbReference type="SUPFAM" id="SSF52833">
    <property type="entry name" value="Thioredoxin-like"/>
    <property type="match status" value="1"/>
</dbReference>